<sequence>MENKLARICFNTNKWILPSGNFGKSKDRNSFEYDRGYGHEEWLNDHSKLINGYKYSFLQPINTPNKKHQGLDYAIWLYTMDGNRKLCLGKIKKVECVTRKQAEVAISNYHESGWFDDMYQQLKSLDIDTSSFIEDDALNLFNIRFKPHDLIWFDEPIDITEHYGNNRYVLLNLADPDFVEKQVLDDNLSIDINQIVDDTSLSHSERESLIMARVGQGKFRQHVINTWGGEKCAITLTDVRDILIASHIKAWKDCKTTKERLDGANGIMLCAHIDKLFDNHLITFKFNNNKYKLEVSPSLDMRQMNGLGLESGHELNITHLDFDSLERFKSYMDYHNQEFDMKNAR</sequence>
<evidence type="ECO:0000313" key="3">
    <source>
        <dbReference type="Proteomes" id="UP000011134"/>
    </source>
</evidence>
<organism evidence="2 3">
    <name type="scientific">Photobacterium marinum</name>
    <dbReference type="NCBI Taxonomy" id="1056511"/>
    <lineage>
        <taxon>Bacteria</taxon>
        <taxon>Pseudomonadati</taxon>
        <taxon>Pseudomonadota</taxon>
        <taxon>Gammaproteobacteria</taxon>
        <taxon>Vibrionales</taxon>
        <taxon>Vibrionaceae</taxon>
        <taxon>Photobacterium</taxon>
    </lineage>
</organism>
<keyword evidence="3" id="KW-1185">Reference proteome</keyword>
<protein>
    <recommendedName>
        <fullName evidence="1">HNH nuclease domain-containing protein</fullName>
    </recommendedName>
</protein>
<evidence type="ECO:0000313" key="2">
    <source>
        <dbReference type="EMBL" id="ELR66132.1"/>
    </source>
</evidence>
<dbReference type="OrthoDB" id="529575at2"/>
<evidence type="ECO:0000259" key="1">
    <source>
        <dbReference type="Pfam" id="PF13391"/>
    </source>
</evidence>
<gene>
    <name evidence="2" type="ORF">C942_00318</name>
</gene>
<dbReference type="PATRIC" id="fig|1056511.3.peg.1803"/>
<dbReference type="EMBL" id="AMZO01000011">
    <property type="protein sequence ID" value="ELR66132.1"/>
    <property type="molecule type" value="Genomic_DNA"/>
</dbReference>
<dbReference type="Pfam" id="PF13391">
    <property type="entry name" value="HNH_2"/>
    <property type="match status" value="1"/>
</dbReference>
<dbReference type="Proteomes" id="UP000011134">
    <property type="component" value="Unassembled WGS sequence"/>
</dbReference>
<reference evidence="2 3" key="1">
    <citation type="submission" date="2012-12" db="EMBL/GenBank/DDBJ databases">
        <title>Genome Assembly of Photobacterium sp. AK15.</title>
        <authorList>
            <person name="Khatri I."/>
            <person name="Vaidya B."/>
            <person name="Srinivas T.N.R."/>
            <person name="Subramanian S."/>
            <person name="Pinnaka A."/>
        </authorList>
    </citation>
    <scope>NUCLEOTIDE SEQUENCE [LARGE SCALE GENOMIC DNA]</scope>
    <source>
        <strain evidence="2 3">AK15</strain>
    </source>
</reference>
<feature type="domain" description="HNH nuclease" evidence="1">
    <location>
        <begin position="232"/>
        <end position="285"/>
    </location>
</feature>
<dbReference type="InterPro" id="IPR003615">
    <property type="entry name" value="HNH_nuc"/>
</dbReference>
<dbReference type="RefSeq" id="WP_007464756.1">
    <property type="nucleotide sequence ID" value="NZ_AMZO01000011.1"/>
</dbReference>
<proteinExistence type="predicted"/>
<dbReference type="AlphaFoldDB" id="L8JFD3"/>
<accession>L8JFD3</accession>
<comment type="caution">
    <text evidence="2">The sequence shown here is derived from an EMBL/GenBank/DDBJ whole genome shotgun (WGS) entry which is preliminary data.</text>
</comment>
<name>L8JFD3_9GAMM</name>